<dbReference type="EMBL" id="JAFBBZ010000001">
    <property type="protein sequence ID" value="MBM7506255.1"/>
    <property type="molecule type" value="Genomic_DNA"/>
</dbReference>
<name>A0ABS2M500_9ACTN</name>
<gene>
    <name evidence="1" type="ORF">JOE61_000069</name>
</gene>
<evidence type="ECO:0000313" key="2">
    <source>
        <dbReference type="Proteomes" id="UP000732378"/>
    </source>
</evidence>
<dbReference type="RefSeq" id="WP_193668818.1">
    <property type="nucleotide sequence ID" value="NZ_JACDTV010000006.1"/>
</dbReference>
<sequence length="145" mass="15540">MTRRADDTGPVTEVDPFDLPEWLGEQDVTWRAGSGLRTGHRVTGRLEGPGEQDHHPCDLLAVDEAYPLPVLDDQTRSRAHLAWRHGQVLLLATDGSPLTLAVPGTAFDADLALDALSRLAKAVGASPEHYAVLLRIGHDAGPGRG</sequence>
<accession>A0ABS2M500</accession>
<dbReference type="Proteomes" id="UP000732378">
    <property type="component" value="Unassembled WGS sequence"/>
</dbReference>
<evidence type="ECO:0000313" key="1">
    <source>
        <dbReference type="EMBL" id="MBM7506255.1"/>
    </source>
</evidence>
<comment type="caution">
    <text evidence="1">The sequence shown here is derived from an EMBL/GenBank/DDBJ whole genome shotgun (WGS) entry which is preliminary data.</text>
</comment>
<reference evidence="1 2" key="1">
    <citation type="submission" date="2021-01" db="EMBL/GenBank/DDBJ databases">
        <title>Sequencing the genomes of 1000 actinobacteria strains.</title>
        <authorList>
            <person name="Klenk H.-P."/>
        </authorList>
    </citation>
    <scope>NUCLEOTIDE SEQUENCE [LARGE SCALE GENOMIC DNA]</scope>
    <source>
        <strain evidence="1 2">DSM 18239</strain>
    </source>
</reference>
<protein>
    <submittedName>
        <fullName evidence="1">Uncharacterized protein</fullName>
    </submittedName>
</protein>
<keyword evidence="2" id="KW-1185">Reference proteome</keyword>
<organism evidence="1 2">
    <name type="scientific">Nocardioides salarius</name>
    <dbReference type="NCBI Taxonomy" id="374513"/>
    <lineage>
        <taxon>Bacteria</taxon>
        <taxon>Bacillati</taxon>
        <taxon>Actinomycetota</taxon>
        <taxon>Actinomycetes</taxon>
        <taxon>Propionibacteriales</taxon>
        <taxon>Nocardioidaceae</taxon>
        <taxon>Nocardioides</taxon>
    </lineage>
</organism>
<proteinExistence type="predicted"/>